<dbReference type="EMBL" id="LPAD01000007">
    <property type="protein sequence ID" value="KVN92524.1"/>
    <property type="molecule type" value="Genomic_DNA"/>
</dbReference>
<dbReference type="AlphaFoldDB" id="A0ABD4ECF3"/>
<sequence length="218" mass="23525">MALESEQKFGKITMKGIAFACALAMGLGVCAGADAKKPAPPPHAQKWDREPDGFLGIKFGAPLSVQQCPKQTIANQTFVDFGRLKTIDGLCIDGDSSYGQLWNTPELGLEYRVWVTGNDGAPTSFLLKSAPKDFDALSAAFISKYGPPTNRATSAAQTIGGASFRNVTLQWRGERVRITMQKYGDRVDQSETSVADADYWRAKERARADEAAAGVGKL</sequence>
<evidence type="ECO:0008006" key="3">
    <source>
        <dbReference type="Google" id="ProtNLM"/>
    </source>
</evidence>
<organism evidence="1 2">
    <name type="scientific">Burkholderia ubonensis</name>
    <dbReference type="NCBI Taxonomy" id="101571"/>
    <lineage>
        <taxon>Bacteria</taxon>
        <taxon>Pseudomonadati</taxon>
        <taxon>Pseudomonadota</taxon>
        <taxon>Betaproteobacteria</taxon>
        <taxon>Burkholderiales</taxon>
        <taxon>Burkholderiaceae</taxon>
        <taxon>Burkholderia</taxon>
        <taxon>Burkholderia cepacia complex</taxon>
    </lineage>
</organism>
<reference evidence="1 2" key="1">
    <citation type="submission" date="2015-11" db="EMBL/GenBank/DDBJ databases">
        <title>Expanding the genomic diversity of Burkholderia species for the development of highly accurate diagnostics.</title>
        <authorList>
            <person name="Sahl J."/>
            <person name="Keim P."/>
            <person name="Wagner D."/>
        </authorList>
    </citation>
    <scope>NUCLEOTIDE SEQUENCE [LARGE SCALE GENOMIC DNA]</scope>
    <source>
        <strain evidence="1 2">MSMB1585WGS</strain>
    </source>
</reference>
<accession>A0ABD4ECF3</accession>
<proteinExistence type="predicted"/>
<evidence type="ECO:0000313" key="1">
    <source>
        <dbReference type="EMBL" id="KVN92524.1"/>
    </source>
</evidence>
<protein>
    <recommendedName>
        <fullName evidence="3">Lipoprotein</fullName>
    </recommendedName>
</protein>
<name>A0ABD4ECF3_9BURK</name>
<evidence type="ECO:0000313" key="2">
    <source>
        <dbReference type="Proteomes" id="UP000057910"/>
    </source>
</evidence>
<dbReference type="Proteomes" id="UP000057910">
    <property type="component" value="Unassembled WGS sequence"/>
</dbReference>
<comment type="caution">
    <text evidence="1">The sequence shown here is derived from an EMBL/GenBank/DDBJ whole genome shotgun (WGS) entry which is preliminary data.</text>
</comment>
<gene>
    <name evidence="1" type="ORF">WJ68_33410</name>
</gene>